<dbReference type="Proteomes" id="UP000515124">
    <property type="component" value="Unplaced"/>
</dbReference>
<sequence>MLQPQNVMDQQNQLYQSQRPLPETSSNSTAQTGHATGGDWQEEVFQKIKFMKEMYLPELSEMYQKIATKLQQLDSLPQQPKSEQLEKLKMFRTILERLISVLQISKSSISPGLKDKLLLYEKQMVSVINTNRPRKPVSSLHQRTAPTAAPPT</sequence>
<accession>A0A6P5SMD1</accession>
<proteinExistence type="predicted"/>
<keyword evidence="2" id="KW-1185">Reference proteome</keyword>
<reference evidence="3" key="1">
    <citation type="submission" date="2025-08" db="UniProtKB">
        <authorList>
            <consortium name="RefSeq"/>
        </authorList>
    </citation>
    <scope>IDENTIFICATION</scope>
</reference>
<evidence type="ECO:0000313" key="3">
    <source>
        <dbReference type="RefSeq" id="XP_021818045.1"/>
    </source>
</evidence>
<feature type="compositionally biased region" description="Polar residues" evidence="1">
    <location>
        <begin position="1"/>
        <end position="34"/>
    </location>
</feature>
<dbReference type="PANTHER" id="PTHR33137:SF4">
    <property type="entry name" value="MEDIATOR OF RNA POLYMERASE II TRANSCRIPTION SUBUNIT 15A-RELATED"/>
    <property type="match status" value="1"/>
</dbReference>
<evidence type="ECO:0000313" key="2">
    <source>
        <dbReference type="Proteomes" id="UP000515124"/>
    </source>
</evidence>
<organism evidence="2 3">
    <name type="scientific">Prunus avium</name>
    <name type="common">Cherry</name>
    <name type="synonym">Cerasus avium</name>
    <dbReference type="NCBI Taxonomy" id="42229"/>
    <lineage>
        <taxon>Eukaryota</taxon>
        <taxon>Viridiplantae</taxon>
        <taxon>Streptophyta</taxon>
        <taxon>Embryophyta</taxon>
        <taxon>Tracheophyta</taxon>
        <taxon>Spermatophyta</taxon>
        <taxon>Magnoliopsida</taxon>
        <taxon>eudicotyledons</taxon>
        <taxon>Gunneridae</taxon>
        <taxon>Pentapetalae</taxon>
        <taxon>rosids</taxon>
        <taxon>fabids</taxon>
        <taxon>Rosales</taxon>
        <taxon>Rosaceae</taxon>
        <taxon>Amygdaloideae</taxon>
        <taxon>Amygdaleae</taxon>
        <taxon>Prunus</taxon>
    </lineage>
</organism>
<feature type="region of interest" description="Disordered" evidence="1">
    <location>
        <begin position="1"/>
        <end position="38"/>
    </location>
</feature>
<dbReference type="InterPro" id="IPR044661">
    <property type="entry name" value="MED15a/b/c-like"/>
</dbReference>
<gene>
    <name evidence="3" type="primary">LOC110760146</name>
</gene>
<dbReference type="AlphaFoldDB" id="A0A6P5SMD1"/>
<name>A0A6P5SMD1_PRUAV</name>
<dbReference type="PANTHER" id="PTHR33137">
    <property type="entry name" value="MEDIATOR OF RNA POLYMERASE II TRANSCRIPTION SUBUNIT 15A-RELATED"/>
    <property type="match status" value="1"/>
</dbReference>
<protein>
    <submittedName>
        <fullName evidence="3">Mediator of RNA polymerase II transcription subunit 15a-like isoform X2</fullName>
    </submittedName>
</protein>
<evidence type="ECO:0000256" key="1">
    <source>
        <dbReference type="SAM" id="MobiDB-lite"/>
    </source>
</evidence>
<dbReference type="GO" id="GO:0003713">
    <property type="term" value="F:transcription coactivator activity"/>
    <property type="evidence" value="ECO:0007669"/>
    <property type="project" value="InterPro"/>
</dbReference>
<dbReference type="GeneID" id="110760146"/>
<feature type="region of interest" description="Disordered" evidence="1">
    <location>
        <begin position="131"/>
        <end position="152"/>
    </location>
</feature>
<dbReference type="RefSeq" id="XP_021818045.1">
    <property type="nucleotide sequence ID" value="XM_021962353.1"/>
</dbReference>
<dbReference type="GO" id="GO:0031490">
    <property type="term" value="F:chromatin DNA binding"/>
    <property type="evidence" value="ECO:0007669"/>
    <property type="project" value="InterPro"/>
</dbReference>